<dbReference type="eggNOG" id="COG0061">
    <property type="taxonomic scope" value="Bacteria"/>
</dbReference>
<organism evidence="7 8">
    <name type="scientific">Bacteroides coprosuis DSM 18011</name>
    <dbReference type="NCBI Taxonomy" id="679937"/>
    <lineage>
        <taxon>Bacteria</taxon>
        <taxon>Pseudomonadati</taxon>
        <taxon>Bacteroidota</taxon>
        <taxon>Bacteroidia</taxon>
        <taxon>Bacteroidales</taxon>
        <taxon>Bacteroidaceae</taxon>
        <taxon>Bacteroides</taxon>
    </lineage>
</organism>
<dbReference type="NCBIfam" id="NF002521">
    <property type="entry name" value="PRK01911.1"/>
    <property type="match status" value="1"/>
</dbReference>
<feature type="binding site" evidence="6">
    <location>
        <position position="174"/>
    </location>
    <ligand>
        <name>NAD(+)</name>
        <dbReference type="ChEBI" id="CHEBI:57540"/>
    </ligand>
</feature>
<dbReference type="Pfam" id="PF20143">
    <property type="entry name" value="NAD_kinase_C"/>
    <property type="match status" value="1"/>
</dbReference>
<comment type="cofactor">
    <cofactor evidence="6">
        <name>a divalent metal cation</name>
        <dbReference type="ChEBI" id="CHEBI:60240"/>
    </cofactor>
</comment>
<dbReference type="GO" id="GO:0005737">
    <property type="term" value="C:cytoplasm"/>
    <property type="evidence" value="ECO:0007669"/>
    <property type="project" value="UniProtKB-SubCell"/>
</dbReference>
<dbReference type="InterPro" id="IPR016064">
    <property type="entry name" value="NAD/diacylglycerol_kinase_sf"/>
</dbReference>
<protein>
    <recommendedName>
        <fullName evidence="6">NAD kinase</fullName>
        <ecNumber evidence="6">2.7.1.23</ecNumber>
    </recommendedName>
    <alternativeName>
        <fullName evidence="6">ATP-dependent NAD kinase</fullName>
    </alternativeName>
</protein>
<comment type="similarity">
    <text evidence="6">Belongs to the NAD kinase family.</text>
</comment>
<comment type="function">
    <text evidence="6">Involved in the regulation of the intracellular balance of NAD and NADP, and is a key enzyme in the biosynthesis of NADP. Catalyzes specifically the phosphorylation on 2'-hydroxyl of the adenosine moiety of NAD to yield NADP.</text>
</comment>
<dbReference type="GO" id="GO:0046872">
    <property type="term" value="F:metal ion binding"/>
    <property type="evidence" value="ECO:0007669"/>
    <property type="project" value="UniProtKB-UniRule"/>
</dbReference>
<feature type="binding site" evidence="6">
    <location>
        <begin position="72"/>
        <end position="73"/>
    </location>
    <ligand>
        <name>NAD(+)</name>
        <dbReference type="ChEBI" id="CHEBI:57540"/>
    </ligand>
</feature>
<dbReference type="STRING" id="679937.Bcop_0153"/>
<dbReference type="GO" id="GO:0006741">
    <property type="term" value="P:NADP+ biosynthetic process"/>
    <property type="evidence" value="ECO:0007669"/>
    <property type="project" value="UniProtKB-UniRule"/>
</dbReference>
<evidence type="ECO:0000313" key="7">
    <source>
        <dbReference type="EMBL" id="EGJ70372.1"/>
    </source>
</evidence>
<keyword evidence="2 6" id="KW-0418">Kinase</keyword>
<evidence type="ECO:0000313" key="8">
    <source>
        <dbReference type="Proteomes" id="UP000018439"/>
    </source>
</evidence>
<keyword evidence="4 6" id="KW-0520">NAD</keyword>
<dbReference type="HAMAP" id="MF_00361">
    <property type="entry name" value="NAD_kinase"/>
    <property type="match status" value="1"/>
</dbReference>
<dbReference type="AlphaFoldDB" id="F3ZPL3"/>
<reference evidence="7 8" key="1">
    <citation type="journal article" date="2011" name="Stand. Genomic Sci.">
        <title>Non-contiguous finished genome sequence of Bacteroides coprosuis type strain (PC139).</title>
        <authorList>
            <person name="Land M."/>
            <person name="Held B."/>
            <person name="Gronow S."/>
            <person name="Abt B."/>
            <person name="Lucas S."/>
            <person name="Del Rio T.G."/>
            <person name="Nolan M."/>
            <person name="Tice H."/>
            <person name="Cheng J.F."/>
            <person name="Pitluck S."/>
            <person name="Liolios K."/>
            <person name="Pagani I."/>
            <person name="Ivanova N."/>
            <person name="Mavromatis K."/>
            <person name="Mikhailova N."/>
            <person name="Pati A."/>
            <person name="Tapia R."/>
            <person name="Han C."/>
            <person name="Goodwin L."/>
            <person name="Chen A."/>
            <person name="Palaniappan K."/>
            <person name="Hauser L."/>
            <person name="Brambilla E.M."/>
            <person name="Rohde M."/>
            <person name="Goker M."/>
            <person name="Detter J.C."/>
            <person name="Woyke T."/>
            <person name="Bristow J."/>
            <person name="Eisen J.A."/>
            <person name="Markowitz V."/>
            <person name="Hugenholtz P."/>
            <person name="Kyrpides N.C."/>
            <person name="Klenk H.P."/>
            <person name="Lapidus A."/>
        </authorList>
    </citation>
    <scope>NUCLEOTIDE SEQUENCE</scope>
    <source>
        <strain evidence="7 8">DSM 18011</strain>
    </source>
</reference>
<evidence type="ECO:0000256" key="3">
    <source>
        <dbReference type="ARBA" id="ARBA00022857"/>
    </source>
</evidence>
<evidence type="ECO:0000256" key="2">
    <source>
        <dbReference type="ARBA" id="ARBA00022777"/>
    </source>
</evidence>
<feature type="binding site" evidence="6">
    <location>
        <begin position="144"/>
        <end position="145"/>
    </location>
    <ligand>
        <name>NAD(+)</name>
        <dbReference type="ChEBI" id="CHEBI:57540"/>
    </ligand>
</feature>
<sequence length="288" mass="32225">MEFAIIGNNYQVEKAIHTKNLLHILFSKGATVKMCRSFYEFIKPSLGEMNKAPILFEDNNFSADMVISIGGDGTFLKAARKVGNKEIPIIGINTGRLGFLADVSPENMEQTIEEILQGKYEIEKRCVLQLGCNHPKIKSPFALNEIAILKRDDASMITIHTHIDNSYLATYQSDGLIIATPTGSTAYSLSVGGPIVEPNSKTLVINPVAPHSLNVRPFIIRDNITVHLKIESRNHNFLVSIDGRSYTCNDDTELCISKADYSVQVVKRQNHHFYDTLRDKLMWGADKR</sequence>
<dbReference type="GO" id="GO:0005524">
    <property type="term" value="F:ATP binding"/>
    <property type="evidence" value="ECO:0007669"/>
    <property type="project" value="UniProtKB-KW"/>
</dbReference>
<keyword evidence="3 6" id="KW-0521">NADP</keyword>
<dbReference type="GO" id="GO:0003951">
    <property type="term" value="F:NAD+ kinase activity"/>
    <property type="evidence" value="ECO:0007669"/>
    <property type="project" value="UniProtKB-UniRule"/>
</dbReference>
<feature type="binding site" evidence="6">
    <location>
        <position position="209"/>
    </location>
    <ligand>
        <name>NAD(+)</name>
        <dbReference type="ChEBI" id="CHEBI:57540"/>
    </ligand>
</feature>
<keyword evidence="6" id="KW-0963">Cytoplasm</keyword>
<accession>F3ZPL3</accession>
<proteinExistence type="inferred from homology"/>
<dbReference type="Gene3D" id="3.40.50.10330">
    <property type="entry name" value="Probable inorganic polyphosphate/atp-NAD kinase, domain 1"/>
    <property type="match status" value="1"/>
</dbReference>
<dbReference type="Proteomes" id="UP000018439">
    <property type="component" value="Chromosome"/>
</dbReference>
<feature type="binding site" evidence="6">
    <location>
        <begin position="185"/>
        <end position="190"/>
    </location>
    <ligand>
        <name>NAD(+)</name>
        <dbReference type="ChEBI" id="CHEBI:57540"/>
    </ligand>
</feature>
<keyword evidence="8" id="KW-1185">Reference proteome</keyword>
<evidence type="ECO:0000256" key="6">
    <source>
        <dbReference type="HAMAP-Rule" id="MF_00361"/>
    </source>
</evidence>
<comment type="subcellular location">
    <subcellularLocation>
        <location evidence="6">Cytoplasm</location>
    </subcellularLocation>
</comment>
<dbReference type="Gene3D" id="2.60.200.30">
    <property type="entry name" value="Probable inorganic polyphosphate/atp-NAD kinase, domain 2"/>
    <property type="match status" value="1"/>
</dbReference>
<dbReference type="PANTHER" id="PTHR20275">
    <property type="entry name" value="NAD KINASE"/>
    <property type="match status" value="1"/>
</dbReference>
<dbReference type="EC" id="2.7.1.23" evidence="6"/>
<dbReference type="OrthoDB" id="9774737at2"/>
<feature type="binding site" evidence="6">
    <location>
        <position position="77"/>
    </location>
    <ligand>
        <name>NAD(+)</name>
        <dbReference type="ChEBI" id="CHEBI:57540"/>
    </ligand>
</feature>
<keyword evidence="1 6" id="KW-0808">Transferase</keyword>
<gene>
    <name evidence="6" type="primary">nadK</name>
    <name evidence="7" type="ORF">Bcop_0153</name>
</gene>
<keyword evidence="6" id="KW-0067">ATP-binding</keyword>
<dbReference type="Pfam" id="PF01513">
    <property type="entry name" value="NAD_kinase"/>
    <property type="match status" value="1"/>
</dbReference>
<dbReference type="EMBL" id="CM001167">
    <property type="protein sequence ID" value="EGJ70372.1"/>
    <property type="molecule type" value="Genomic_DNA"/>
</dbReference>
<evidence type="ECO:0000256" key="4">
    <source>
        <dbReference type="ARBA" id="ARBA00023027"/>
    </source>
</evidence>
<keyword evidence="6" id="KW-0547">Nucleotide-binding</keyword>
<dbReference type="SUPFAM" id="SSF111331">
    <property type="entry name" value="NAD kinase/diacylglycerol kinase-like"/>
    <property type="match status" value="1"/>
</dbReference>
<dbReference type="InterPro" id="IPR017438">
    <property type="entry name" value="ATP-NAD_kinase_N"/>
</dbReference>
<dbReference type="HOGENOM" id="CLU_008831_0_3_10"/>
<feature type="active site" description="Proton acceptor" evidence="6">
    <location>
        <position position="72"/>
    </location>
</feature>
<comment type="catalytic activity">
    <reaction evidence="5 6">
        <text>NAD(+) + ATP = ADP + NADP(+) + H(+)</text>
        <dbReference type="Rhea" id="RHEA:18629"/>
        <dbReference type="ChEBI" id="CHEBI:15378"/>
        <dbReference type="ChEBI" id="CHEBI:30616"/>
        <dbReference type="ChEBI" id="CHEBI:57540"/>
        <dbReference type="ChEBI" id="CHEBI:58349"/>
        <dbReference type="ChEBI" id="CHEBI:456216"/>
        <dbReference type="EC" id="2.7.1.23"/>
    </reaction>
</comment>
<dbReference type="PANTHER" id="PTHR20275:SF0">
    <property type="entry name" value="NAD KINASE"/>
    <property type="match status" value="1"/>
</dbReference>
<dbReference type="InterPro" id="IPR002504">
    <property type="entry name" value="NADK"/>
</dbReference>
<name>F3ZPL3_9BACE</name>
<dbReference type="GO" id="GO:0019674">
    <property type="term" value="P:NAD+ metabolic process"/>
    <property type="evidence" value="ECO:0007669"/>
    <property type="project" value="InterPro"/>
</dbReference>
<dbReference type="InterPro" id="IPR017437">
    <property type="entry name" value="ATP-NAD_kinase_PpnK-typ_C"/>
</dbReference>
<dbReference type="GO" id="GO:0051287">
    <property type="term" value="F:NAD binding"/>
    <property type="evidence" value="ECO:0007669"/>
    <property type="project" value="UniProtKB-ARBA"/>
</dbReference>
<evidence type="ECO:0000256" key="1">
    <source>
        <dbReference type="ARBA" id="ARBA00022679"/>
    </source>
</evidence>
<evidence type="ECO:0000256" key="5">
    <source>
        <dbReference type="ARBA" id="ARBA00047925"/>
    </source>
</evidence>
<comment type="caution">
    <text evidence="6">Lacks conserved residue(s) required for the propagation of feature annotation.</text>
</comment>